<proteinExistence type="predicted"/>
<feature type="region of interest" description="Disordered" evidence="1">
    <location>
        <begin position="37"/>
        <end position="56"/>
    </location>
</feature>
<accession>A0A2Z7B6I3</accession>
<evidence type="ECO:0000313" key="3">
    <source>
        <dbReference type="Proteomes" id="UP000250235"/>
    </source>
</evidence>
<evidence type="ECO:0000313" key="2">
    <source>
        <dbReference type="EMBL" id="KZV29793.1"/>
    </source>
</evidence>
<dbReference type="Proteomes" id="UP000250235">
    <property type="component" value="Unassembled WGS sequence"/>
</dbReference>
<reference evidence="2 3" key="1">
    <citation type="journal article" date="2015" name="Proc. Natl. Acad. Sci. U.S.A.">
        <title>The resurrection genome of Boea hygrometrica: A blueprint for survival of dehydration.</title>
        <authorList>
            <person name="Xiao L."/>
            <person name="Yang G."/>
            <person name="Zhang L."/>
            <person name="Yang X."/>
            <person name="Zhao S."/>
            <person name="Ji Z."/>
            <person name="Zhou Q."/>
            <person name="Hu M."/>
            <person name="Wang Y."/>
            <person name="Chen M."/>
            <person name="Xu Y."/>
            <person name="Jin H."/>
            <person name="Xiao X."/>
            <person name="Hu G."/>
            <person name="Bao F."/>
            <person name="Hu Y."/>
            <person name="Wan P."/>
            <person name="Li L."/>
            <person name="Deng X."/>
            <person name="Kuang T."/>
            <person name="Xiang C."/>
            <person name="Zhu J.K."/>
            <person name="Oliver M.J."/>
            <person name="He Y."/>
        </authorList>
    </citation>
    <scope>NUCLEOTIDE SEQUENCE [LARGE SCALE GENOMIC DNA]</scope>
    <source>
        <strain evidence="3">cv. XS01</strain>
    </source>
</reference>
<evidence type="ECO:0000256" key="1">
    <source>
        <dbReference type="SAM" id="MobiDB-lite"/>
    </source>
</evidence>
<keyword evidence="3" id="KW-1185">Reference proteome</keyword>
<gene>
    <name evidence="2" type="ORF">F511_13872</name>
</gene>
<sequence>MRSCARYCASVRTLQFRLAHATVPPCARYSAVAPGSDKIHRESGTSTVGGGRSPNSVHDSKLDSFYLCDPQWFRDTASRGPTTIVTPKSKFRTDPSDHVFRELLRVLVKRCRVGEVWMTESVALAFRVFQTSTLVNVTVAGDRWIERSGLVELSAGDSSREDIC</sequence>
<name>A0A2Z7B6I3_9LAMI</name>
<dbReference type="AlphaFoldDB" id="A0A2Z7B6I3"/>
<dbReference type="EMBL" id="KV009068">
    <property type="protein sequence ID" value="KZV29793.1"/>
    <property type="molecule type" value="Genomic_DNA"/>
</dbReference>
<protein>
    <submittedName>
        <fullName evidence="2">Uncharacterized protein</fullName>
    </submittedName>
</protein>
<organism evidence="2 3">
    <name type="scientific">Dorcoceras hygrometricum</name>
    <dbReference type="NCBI Taxonomy" id="472368"/>
    <lineage>
        <taxon>Eukaryota</taxon>
        <taxon>Viridiplantae</taxon>
        <taxon>Streptophyta</taxon>
        <taxon>Embryophyta</taxon>
        <taxon>Tracheophyta</taxon>
        <taxon>Spermatophyta</taxon>
        <taxon>Magnoliopsida</taxon>
        <taxon>eudicotyledons</taxon>
        <taxon>Gunneridae</taxon>
        <taxon>Pentapetalae</taxon>
        <taxon>asterids</taxon>
        <taxon>lamiids</taxon>
        <taxon>Lamiales</taxon>
        <taxon>Gesneriaceae</taxon>
        <taxon>Didymocarpoideae</taxon>
        <taxon>Trichosporeae</taxon>
        <taxon>Loxocarpinae</taxon>
        <taxon>Dorcoceras</taxon>
    </lineage>
</organism>